<protein>
    <submittedName>
        <fullName evidence="3">DNA-binding protein</fullName>
    </submittedName>
</protein>
<dbReference type="GO" id="GO:0003700">
    <property type="term" value="F:DNA-binding transcription factor activity"/>
    <property type="evidence" value="ECO:0007669"/>
    <property type="project" value="InterPro"/>
</dbReference>
<dbReference type="Proteomes" id="UP000095412">
    <property type="component" value="Unassembled WGS sequence"/>
</dbReference>
<dbReference type="RefSeq" id="WP_069995043.1">
    <property type="nucleotide sequence ID" value="NZ_FMPG01000001.1"/>
</dbReference>
<dbReference type="InterPro" id="IPR016032">
    <property type="entry name" value="Sig_transdc_resp-reg_C-effctor"/>
</dbReference>
<dbReference type="AlphaFoldDB" id="A0A1D4H8R5"/>
<keyword evidence="5" id="KW-1185">Reference proteome</keyword>
<name>A0A1D4H8R5_9STAP</name>
<evidence type="ECO:0000313" key="3">
    <source>
        <dbReference type="EMBL" id="SCS33534.1"/>
    </source>
</evidence>
<reference evidence="4 5" key="2">
    <citation type="submission" date="2016-09" db="EMBL/GenBank/DDBJ databases">
        <authorList>
            <consortium name="Pathogen Informatics"/>
            <person name="Sun Q."/>
            <person name="Inoue M."/>
        </authorList>
    </citation>
    <scope>NUCLEOTIDE SEQUENCE [LARGE SCALE GENOMIC DNA]</scope>
    <source>
        <strain evidence="4 5">82C</strain>
    </source>
</reference>
<keyword evidence="2" id="KW-0804">Transcription</keyword>
<dbReference type="Proteomes" id="UP000095768">
    <property type="component" value="Unassembled WGS sequence"/>
</dbReference>
<dbReference type="EMBL" id="FMPG01000001">
    <property type="protein sequence ID" value="SCS33534.1"/>
    <property type="molecule type" value="Genomic_DNA"/>
</dbReference>
<evidence type="ECO:0000313" key="5">
    <source>
        <dbReference type="Proteomes" id="UP000095412"/>
    </source>
</evidence>
<keyword evidence="3" id="KW-0238">DNA-binding</keyword>
<accession>A0A1D4H8R5</accession>
<gene>
    <name evidence="3" type="primary">sigS</name>
    <name evidence="3" type="ORF">SAMEA2297795_00259</name>
    <name evidence="4" type="ORF">SAMEA2297796_00822</name>
</gene>
<evidence type="ECO:0000256" key="2">
    <source>
        <dbReference type="ARBA" id="ARBA00023163"/>
    </source>
</evidence>
<dbReference type="InterPro" id="IPR014284">
    <property type="entry name" value="RNA_pol_sigma-70_dom"/>
</dbReference>
<dbReference type="GO" id="GO:0006352">
    <property type="term" value="P:DNA-templated transcription initiation"/>
    <property type="evidence" value="ECO:0007669"/>
    <property type="project" value="InterPro"/>
</dbReference>
<organism evidence="3 6">
    <name type="scientific">Staphylococcus caeli</name>
    <dbReference type="NCBI Taxonomy" id="2201815"/>
    <lineage>
        <taxon>Bacteria</taxon>
        <taxon>Bacillati</taxon>
        <taxon>Bacillota</taxon>
        <taxon>Bacilli</taxon>
        <taxon>Bacillales</taxon>
        <taxon>Staphylococcaceae</taxon>
        <taxon>Staphylococcus</taxon>
    </lineage>
</organism>
<dbReference type="GO" id="GO:0003677">
    <property type="term" value="F:DNA binding"/>
    <property type="evidence" value="ECO:0007669"/>
    <property type="project" value="UniProtKB-KW"/>
</dbReference>
<dbReference type="NCBIfam" id="TIGR02937">
    <property type="entry name" value="sigma70-ECF"/>
    <property type="match status" value="1"/>
</dbReference>
<evidence type="ECO:0000313" key="4">
    <source>
        <dbReference type="EMBL" id="SCS62170.1"/>
    </source>
</evidence>
<reference evidence="3 6" key="1">
    <citation type="submission" date="2016-09" db="EMBL/GenBank/DDBJ databases">
        <authorList>
            <consortium name="Pathogen Informatics"/>
        </authorList>
    </citation>
    <scope>NUCLEOTIDE SEQUENCE [LARGE SCALE GENOMIC DNA]</scope>
    <source>
        <strain evidence="3 6">82B</strain>
    </source>
</reference>
<keyword evidence="1" id="KW-0805">Transcription regulation</keyword>
<evidence type="ECO:0000256" key="1">
    <source>
        <dbReference type="ARBA" id="ARBA00023015"/>
    </source>
</evidence>
<sequence>MNFNQLYKTKYKLIHFLLNKYNIKYNYDEFAQLLLIKLWELSLNYDPQKNSSMNTYLYSRLNYYLIDLFRTSSSHSEKYQLTNDIELQQLIMHQPIDEPLQLQHFYSSLSTSDCLWLQLKLQGYKQHELAQILNCSVSTLKNYQKRVQKAYIKFFKTN</sequence>
<dbReference type="OrthoDB" id="9783788at2"/>
<proteinExistence type="predicted"/>
<dbReference type="EMBL" id="FMPI01000004">
    <property type="protein sequence ID" value="SCS62170.1"/>
    <property type="molecule type" value="Genomic_DNA"/>
</dbReference>
<evidence type="ECO:0000313" key="6">
    <source>
        <dbReference type="Proteomes" id="UP000095768"/>
    </source>
</evidence>
<dbReference type="SUPFAM" id="SSF46894">
    <property type="entry name" value="C-terminal effector domain of the bipartite response regulators"/>
    <property type="match status" value="1"/>
</dbReference>